<protein>
    <submittedName>
        <fullName evidence="1">Uncharacterized protein</fullName>
    </submittedName>
</protein>
<evidence type="ECO:0000313" key="2">
    <source>
        <dbReference type="Proteomes" id="UP001608902"/>
    </source>
</evidence>
<dbReference type="AlphaFoldDB" id="A0ABD6ECH4"/>
<proteinExistence type="predicted"/>
<dbReference type="EMBL" id="JBGFUD010000292">
    <property type="protein sequence ID" value="MFH4974197.1"/>
    <property type="molecule type" value="Genomic_DNA"/>
</dbReference>
<gene>
    <name evidence="1" type="ORF">AB6A40_000906</name>
</gene>
<reference evidence="1 2" key="1">
    <citation type="submission" date="2024-08" db="EMBL/GenBank/DDBJ databases">
        <title>Gnathostoma spinigerum genome.</title>
        <authorList>
            <person name="Gonzalez-Bertolin B."/>
            <person name="Monzon S."/>
            <person name="Zaballos A."/>
            <person name="Jimenez P."/>
            <person name="Dekumyoy P."/>
            <person name="Varona S."/>
            <person name="Cuesta I."/>
            <person name="Sumanam S."/>
            <person name="Adisakwattana P."/>
            <person name="Gasser R.B."/>
            <person name="Hernandez-Gonzalez A."/>
            <person name="Young N.D."/>
            <person name="Perteguer M.J."/>
        </authorList>
    </citation>
    <scope>NUCLEOTIDE SEQUENCE [LARGE SCALE GENOMIC DNA]</scope>
    <source>
        <strain evidence="1">AL3</strain>
        <tissue evidence="1">Liver</tissue>
    </source>
</reference>
<accession>A0ABD6ECH4</accession>
<organism evidence="1 2">
    <name type="scientific">Gnathostoma spinigerum</name>
    <dbReference type="NCBI Taxonomy" id="75299"/>
    <lineage>
        <taxon>Eukaryota</taxon>
        <taxon>Metazoa</taxon>
        <taxon>Ecdysozoa</taxon>
        <taxon>Nematoda</taxon>
        <taxon>Chromadorea</taxon>
        <taxon>Rhabditida</taxon>
        <taxon>Spirurina</taxon>
        <taxon>Gnathostomatomorpha</taxon>
        <taxon>Gnathostomatoidea</taxon>
        <taxon>Gnathostomatidae</taxon>
        <taxon>Gnathostoma</taxon>
    </lineage>
</organism>
<name>A0ABD6ECH4_9BILA</name>
<dbReference type="Proteomes" id="UP001608902">
    <property type="component" value="Unassembled WGS sequence"/>
</dbReference>
<keyword evidence="2" id="KW-1185">Reference proteome</keyword>
<comment type="caution">
    <text evidence="1">The sequence shown here is derived from an EMBL/GenBank/DDBJ whole genome shotgun (WGS) entry which is preliminary data.</text>
</comment>
<sequence>MHEITGRRAQLLNPALTRIPYKCVYDIVWTVPDNRHSTKSESDIYCVRIRYRVKLLNESDPHVSEVPEYAYDRDYLCEDEFEITTERATYELCAQLLSSQPGAVLCRVDNACDLIVSLRSLTNQVETVIISVVADKSLWHIKERHKLLHVKESGLGQTSFSVVPKTIGFLPYPSIAVYGCDPQKINPERSALAHYEQSDLGAKLSSFVRTKCKQVHVLGTFNASTDHKSMNNEKSRRLKGAKNRITKLFE</sequence>
<evidence type="ECO:0000313" key="1">
    <source>
        <dbReference type="EMBL" id="MFH4974197.1"/>
    </source>
</evidence>